<gene>
    <name evidence="5" type="ORF">Pme01_37520</name>
</gene>
<organism evidence="5 6">
    <name type="scientific">Planosporangium mesophilum</name>
    <dbReference type="NCBI Taxonomy" id="689768"/>
    <lineage>
        <taxon>Bacteria</taxon>
        <taxon>Bacillati</taxon>
        <taxon>Actinomycetota</taxon>
        <taxon>Actinomycetes</taxon>
        <taxon>Micromonosporales</taxon>
        <taxon>Micromonosporaceae</taxon>
        <taxon>Planosporangium</taxon>
    </lineage>
</organism>
<dbReference type="PANTHER" id="PTHR10605">
    <property type="entry name" value="HEPARAN SULFATE SULFOTRANSFERASE"/>
    <property type="match status" value="1"/>
</dbReference>
<protein>
    <recommendedName>
        <fullName evidence="4">Sulfotransferase domain-containing protein</fullName>
    </recommendedName>
</protein>
<dbReference type="GO" id="GO:0008146">
    <property type="term" value="F:sulfotransferase activity"/>
    <property type="evidence" value="ECO:0007669"/>
    <property type="project" value="InterPro"/>
</dbReference>
<dbReference type="AlphaFoldDB" id="A0A8J3X179"/>
<evidence type="ECO:0000256" key="3">
    <source>
        <dbReference type="SAM" id="MobiDB-lite"/>
    </source>
</evidence>
<evidence type="ECO:0000313" key="6">
    <source>
        <dbReference type="Proteomes" id="UP000599074"/>
    </source>
</evidence>
<feature type="region of interest" description="Disordered" evidence="3">
    <location>
        <begin position="1"/>
        <end position="22"/>
    </location>
</feature>
<dbReference type="EMBL" id="BOON01000034">
    <property type="protein sequence ID" value="GII24155.1"/>
    <property type="molecule type" value="Genomic_DNA"/>
</dbReference>
<evidence type="ECO:0000259" key="4">
    <source>
        <dbReference type="Pfam" id="PF00685"/>
    </source>
</evidence>
<keyword evidence="1" id="KW-0808">Transferase</keyword>
<proteinExistence type="predicted"/>
<evidence type="ECO:0000313" key="5">
    <source>
        <dbReference type="EMBL" id="GII24155.1"/>
    </source>
</evidence>
<sequence>MKSGNLSLQRGRQAARPKTSWRSNVPAPVKRIVHIGSRTYGRLTAERRVLPSFLLSGGQRCGTTSLYRALSQHPAVCKPVLHKGVHYFDVNYDRGPHWYRAHFPSYRQVDRVFEEVGVPAQAFESSPYYLYHPHAAARIAADLPGAKLIVLVRDPVERAASQHAHEVARGFEWEPSFERALLLEASRLQGVPERMLSDPYHYSFAHQHHAYLDRGAYADHLDRLAAEVGRERILVVDSERFFADPEPVFDEVIDFLGLPRMGYPLFDRHNARSRQPMDPELRERLTAHFAPYDARLRQWLGRDPSWR</sequence>
<dbReference type="InterPro" id="IPR027417">
    <property type="entry name" value="P-loop_NTPase"/>
</dbReference>
<accession>A0A8J3X179</accession>
<feature type="domain" description="Sulfotransferase" evidence="4">
    <location>
        <begin position="52"/>
        <end position="259"/>
    </location>
</feature>
<reference evidence="5" key="1">
    <citation type="submission" date="2021-01" db="EMBL/GenBank/DDBJ databases">
        <title>Whole genome shotgun sequence of Planosporangium mesophilum NBRC 109066.</title>
        <authorList>
            <person name="Komaki H."/>
            <person name="Tamura T."/>
        </authorList>
    </citation>
    <scope>NUCLEOTIDE SEQUENCE</scope>
    <source>
        <strain evidence="5">NBRC 109066</strain>
    </source>
</reference>
<evidence type="ECO:0000256" key="1">
    <source>
        <dbReference type="ARBA" id="ARBA00022679"/>
    </source>
</evidence>
<feature type="compositionally biased region" description="Polar residues" evidence="3">
    <location>
        <begin position="1"/>
        <end position="10"/>
    </location>
</feature>
<keyword evidence="6" id="KW-1185">Reference proteome</keyword>
<dbReference type="Gene3D" id="3.40.50.300">
    <property type="entry name" value="P-loop containing nucleotide triphosphate hydrolases"/>
    <property type="match status" value="1"/>
</dbReference>
<evidence type="ECO:0000256" key="2">
    <source>
        <dbReference type="ARBA" id="ARBA00023180"/>
    </source>
</evidence>
<dbReference type="Proteomes" id="UP000599074">
    <property type="component" value="Unassembled WGS sequence"/>
</dbReference>
<name>A0A8J3X179_9ACTN</name>
<dbReference type="RefSeq" id="WP_168116273.1">
    <property type="nucleotide sequence ID" value="NZ_BOON01000034.1"/>
</dbReference>
<dbReference type="Pfam" id="PF00685">
    <property type="entry name" value="Sulfotransfer_1"/>
    <property type="match status" value="1"/>
</dbReference>
<dbReference type="PANTHER" id="PTHR10605:SF56">
    <property type="entry name" value="BIFUNCTIONAL HEPARAN SULFATE N-DEACETYLASE_N-SULFOTRANSFERASE"/>
    <property type="match status" value="1"/>
</dbReference>
<dbReference type="InterPro" id="IPR037359">
    <property type="entry name" value="NST/OST"/>
</dbReference>
<dbReference type="InterPro" id="IPR000863">
    <property type="entry name" value="Sulfotransferase_dom"/>
</dbReference>
<dbReference type="SUPFAM" id="SSF52540">
    <property type="entry name" value="P-loop containing nucleoside triphosphate hydrolases"/>
    <property type="match status" value="1"/>
</dbReference>
<comment type="caution">
    <text evidence="5">The sequence shown here is derived from an EMBL/GenBank/DDBJ whole genome shotgun (WGS) entry which is preliminary data.</text>
</comment>
<keyword evidence="2" id="KW-0325">Glycoprotein</keyword>